<sequence>MARKAGNEQTAENAMQVFGLKSLQVGRKSPFWFRHACVLHEIKATA</sequence>
<accession>A0A9D1A0S1</accession>
<dbReference type="EMBL" id="DVGB01000015">
    <property type="protein sequence ID" value="HIR00943.1"/>
    <property type="molecule type" value="Genomic_DNA"/>
</dbReference>
<protein>
    <submittedName>
        <fullName evidence="1">Uncharacterized protein</fullName>
    </submittedName>
</protein>
<reference evidence="1" key="2">
    <citation type="journal article" date="2021" name="PeerJ">
        <title>Extensive microbial diversity within the chicken gut microbiome revealed by metagenomics and culture.</title>
        <authorList>
            <person name="Gilroy R."/>
            <person name="Ravi A."/>
            <person name="Getino M."/>
            <person name="Pursley I."/>
            <person name="Horton D.L."/>
            <person name="Alikhan N.F."/>
            <person name="Baker D."/>
            <person name="Gharbi K."/>
            <person name="Hall N."/>
            <person name="Watson M."/>
            <person name="Adriaenssens E.M."/>
            <person name="Foster-Nyarko E."/>
            <person name="Jarju S."/>
            <person name="Secka A."/>
            <person name="Antonio M."/>
            <person name="Oren A."/>
            <person name="Chaudhuri R.R."/>
            <person name="La Ragione R."/>
            <person name="Hildebrand F."/>
            <person name="Pallen M.J."/>
        </authorList>
    </citation>
    <scope>NUCLEOTIDE SEQUENCE</scope>
    <source>
        <strain evidence="1">ChiGjej1B1-2707</strain>
    </source>
</reference>
<reference evidence="1" key="1">
    <citation type="submission" date="2020-10" db="EMBL/GenBank/DDBJ databases">
        <authorList>
            <person name="Gilroy R."/>
        </authorList>
    </citation>
    <scope>NUCLEOTIDE SEQUENCE</scope>
    <source>
        <strain evidence="1">ChiGjej1B1-2707</strain>
    </source>
</reference>
<comment type="caution">
    <text evidence="1">The sequence shown here is derived from an EMBL/GenBank/DDBJ whole genome shotgun (WGS) entry which is preliminary data.</text>
</comment>
<dbReference type="AlphaFoldDB" id="A0A9D1A0S1"/>
<gene>
    <name evidence="1" type="ORF">IAA69_01515</name>
</gene>
<name>A0A9D1A0S1_9ACTN</name>
<organism evidence="1 2">
    <name type="scientific">Candidatus Aveggerthella stercoripullorum</name>
    <dbReference type="NCBI Taxonomy" id="2840688"/>
    <lineage>
        <taxon>Bacteria</taxon>
        <taxon>Bacillati</taxon>
        <taxon>Actinomycetota</taxon>
        <taxon>Coriobacteriia</taxon>
        <taxon>Eggerthellales</taxon>
        <taxon>Eggerthellaceae</taxon>
        <taxon>Eggerthellaceae incertae sedis</taxon>
        <taxon>Candidatus Aveggerthella</taxon>
    </lineage>
</organism>
<evidence type="ECO:0000313" key="2">
    <source>
        <dbReference type="Proteomes" id="UP000824261"/>
    </source>
</evidence>
<proteinExistence type="predicted"/>
<dbReference type="Proteomes" id="UP000824261">
    <property type="component" value="Unassembled WGS sequence"/>
</dbReference>
<evidence type="ECO:0000313" key="1">
    <source>
        <dbReference type="EMBL" id="HIR00943.1"/>
    </source>
</evidence>